<dbReference type="OrthoDB" id="89060at2"/>
<feature type="domain" description="Tail sheath protein C-terminal" evidence="4">
    <location>
        <begin position="372"/>
        <end position="475"/>
    </location>
</feature>
<feature type="domain" description="Tail sheath protein subtilisin-like" evidence="2">
    <location>
        <begin position="206"/>
        <end position="365"/>
    </location>
</feature>
<dbReference type="Pfam" id="PF17482">
    <property type="entry name" value="Phage_sheath_1C"/>
    <property type="match status" value="1"/>
</dbReference>
<dbReference type="Proteomes" id="UP000184604">
    <property type="component" value="Chromosome"/>
</dbReference>
<comment type="similarity">
    <text evidence="1">Belongs to the myoviridae tail sheath protein family.</text>
</comment>
<protein>
    <submittedName>
        <fullName evidence="6">Phage tail sheath protein</fullName>
    </submittedName>
</protein>
<dbReference type="Pfam" id="PF04984">
    <property type="entry name" value="Phage_sheath_1"/>
    <property type="match status" value="1"/>
</dbReference>
<dbReference type="InterPro" id="IPR035089">
    <property type="entry name" value="Phage_sheath_subtilisin"/>
</dbReference>
<proteinExistence type="inferred from homology"/>
<evidence type="ECO:0000259" key="2">
    <source>
        <dbReference type="Pfam" id="PF04984"/>
    </source>
</evidence>
<dbReference type="EMBL" id="CP018335">
    <property type="protein sequence ID" value="APM40477.1"/>
    <property type="molecule type" value="Genomic_DNA"/>
</dbReference>
<dbReference type="InterPro" id="IPR020287">
    <property type="entry name" value="Tail_sheath_C"/>
</dbReference>
<dbReference type="Gene3D" id="3.30.1370.220">
    <property type="match status" value="1"/>
</dbReference>
<evidence type="ECO:0000259" key="3">
    <source>
        <dbReference type="Pfam" id="PF17481"/>
    </source>
</evidence>
<reference evidence="6 7" key="1">
    <citation type="submission" date="2016-12" db="EMBL/GenBank/DDBJ databases">
        <title>Complete genome sequence of Clostridium kluyveri JZZ isolated from the pit mud of a Chinese flavor liquor-making factory.</title>
        <authorList>
            <person name="Wang Y."/>
        </authorList>
    </citation>
    <scope>NUCLEOTIDE SEQUENCE [LARGE SCALE GENOMIC DNA]</scope>
    <source>
        <strain evidence="6 7">JZZ</strain>
    </source>
</reference>
<dbReference type="AlphaFoldDB" id="A0A1L5FBX4"/>
<dbReference type="Gene3D" id="3.40.50.11790">
    <property type="match status" value="1"/>
</dbReference>
<gene>
    <name evidence="6" type="ORF">BS101_17955</name>
</gene>
<dbReference type="Pfam" id="PF22671">
    <property type="entry name" value="Gp18_domIII_N"/>
    <property type="match status" value="1"/>
</dbReference>
<dbReference type="Gene3D" id="3.30.1490.450">
    <property type="match status" value="1"/>
</dbReference>
<dbReference type="RefSeq" id="WP_073540069.1">
    <property type="nucleotide sequence ID" value="NZ_CP018335.1"/>
</dbReference>
<accession>A0A1L5FBX4</accession>
<feature type="domain" description="Tail sheath protein Gp18-like" evidence="5">
    <location>
        <begin position="34"/>
        <end position="77"/>
    </location>
</feature>
<feature type="domain" description="Phage tail sheath protein-like beta-sandwich" evidence="3">
    <location>
        <begin position="94"/>
        <end position="203"/>
    </location>
</feature>
<dbReference type="Pfam" id="PF17481">
    <property type="entry name" value="Phage_sheath_domII"/>
    <property type="match status" value="1"/>
</dbReference>
<dbReference type="InterPro" id="IPR054564">
    <property type="entry name" value="Gp18_domIII_N"/>
</dbReference>
<evidence type="ECO:0000259" key="5">
    <source>
        <dbReference type="Pfam" id="PF22671"/>
    </source>
</evidence>
<sequence>MASGYWSETDKPIRPGFYNRFKAIALSRIQQGKRGIIAMPVKANWGPVGVVISITSEKELIASFGDDTSYTAYRLGRLVLLGQPKELLLYRLADGNEKVSTITLKDTAEPSGDVLKINTKYPTTRKFNVTVRDNIVDSSKKDIILYDETTQIYSFTALSGAIQEMVESINNNEENLWINAEKVADGNSTLTSIVNQPLTGGNDGAAAITNDKYIDAMAAFEGVKFNGFVLDGIIDSALQTSVKSWVEKNRKNGKKIRAYAGGGLDETINEANAKSQSFNYEGFCYIGAVGGILDGITYTPAETACYIAALGEGQSLKESLCNAKTVFSNVTKNLTDEEIKSSLQAGTMIVRYDNGEVIVEDDVNTLKSYGTDQNETLGYLRAIKFIDAVDEDTSSTGNQKYIGKIGNDRTGQVAVLAALKQYFETLNDSGLIDSDFTVEIDEELQANAKNDEFFWIWDAKYINVMKRIYGTGYIR</sequence>
<dbReference type="Gene3D" id="3.30.360.90">
    <property type="match status" value="1"/>
</dbReference>
<evidence type="ECO:0000259" key="4">
    <source>
        <dbReference type="Pfam" id="PF17482"/>
    </source>
</evidence>
<organism evidence="6 7">
    <name type="scientific">Clostridium kluyveri</name>
    <dbReference type="NCBI Taxonomy" id="1534"/>
    <lineage>
        <taxon>Bacteria</taxon>
        <taxon>Bacillati</taxon>
        <taxon>Bacillota</taxon>
        <taxon>Clostridia</taxon>
        <taxon>Eubacteriales</taxon>
        <taxon>Clostridiaceae</taxon>
        <taxon>Clostridium</taxon>
    </lineage>
</organism>
<dbReference type="InterPro" id="IPR035326">
    <property type="entry name" value="Beta_sandwich_Seath"/>
</dbReference>
<evidence type="ECO:0000256" key="1">
    <source>
        <dbReference type="ARBA" id="ARBA00008005"/>
    </source>
</evidence>
<evidence type="ECO:0000313" key="7">
    <source>
        <dbReference type="Proteomes" id="UP000184604"/>
    </source>
</evidence>
<name>A0A1L5FBX4_CLOKL</name>
<evidence type="ECO:0000313" key="6">
    <source>
        <dbReference type="EMBL" id="APM40477.1"/>
    </source>
</evidence>